<dbReference type="PANTHER" id="PTHR21666:SF270">
    <property type="entry name" value="MUREIN HYDROLASE ACTIVATOR ENVC"/>
    <property type="match status" value="1"/>
</dbReference>
<evidence type="ECO:0000313" key="3">
    <source>
        <dbReference type="Proteomes" id="UP000597877"/>
    </source>
</evidence>
<evidence type="ECO:0000313" key="2">
    <source>
        <dbReference type="EMBL" id="MBC5668070.1"/>
    </source>
</evidence>
<dbReference type="Gene3D" id="2.70.70.10">
    <property type="entry name" value="Glucose Permease (Domain IIA)"/>
    <property type="match status" value="1"/>
</dbReference>
<dbReference type="InterPro" id="IPR011055">
    <property type="entry name" value="Dup_hybrid_motif"/>
</dbReference>
<dbReference type="InterPro" id="IPR016047">
    <property type="entry name" value="M23ase_b-sheet_dom"/>
</dbReference>
<reference evidence="2 3" key="1">
    <citation type="submission" date="2020-08" db="EMBL/GenBank/DDBJ databases">
        <title>Genome public.</title>
        <authorList>
            <person name="Liu C."/>
            <person name="Sun Q."/>
        </authorList>
    </citation>
    <scope>NUCLEOTIDE SEQUENCE [LARGE SCALE GENOMIC DNA]</scope>
    <source>
        <strain evidence="2 3">BX4</strain>
    </source>
</reference>
<dbReference type="PANTHER" id="PTHR21666">
    <property type="entry name" value="PEPTIDASE-RELATED"/>
    <property type="match status" value="1"/>
</dbReference>
<evidence type="ECO:0000259" key="1">
    <source>
        <dbReference type="Pfam" id="PF01551"/>
    </source>
</evidence>
<dbReference type="Pfam" id="PF01551">
    <property type="entry name" value="Peptidase_M23"/>
    <property type="match status" value="1"/>
</dbReference>
<sequence length="187" mass="21004">MKKQFVFSHPYEYKECSKALAAIYNDIKFFPVLKSNSSDYWVSYDNSYGADRNYNGKYKHEGIDIMAENNVSGYYPVISVTDGVVENMGWLEKGGYRVGIRSNSSGYFYYAHLSSYAGIKKGDKIKAGTLLGYMGDTGYGKVEGTSGNFAVHLHFGIYIATKNYSELSVNPYTVLKYLETKTLAADY</sequence>
<protein>
    <submittedName>
        <fullName evidence="2">M23 family metallopeptidase</fullName>
    </submittedName>
</protein>
<dbReference type="Proteomes" id="UP000597877">
    <property type="component" value="Unassembled WGS sequence"/>
</dbReference>
<organism evidence="2 3">
    <name type="scientific">Eubacterium segne</name>
    <dbReference type="NCBI Taxonomy" id="2763045"/>
    <lineage>
        <taxon>Bacteria</taxon>
        <taxon>Bacillati</taxon>
        <taxon>Bacillota</taxon>
        <taxon>Clostridia</taxon>
        <taxon>Eubacteriales</taxon>
        <taxon>Eubacteriaceae</taxon>
        <taxon>Eubacterium</taxon>
    </lineage>
</organism>
<dbReference type="CDD" id="cd12797">
    <property type="entry name" value="M23_peptidase"/>
    <property type="match status" value="1"/>
</dbReference>
<proteinExistence type="predicted"/>
<comment type="caution">
    <text evidence="2">The sequence shown here is derived from an EMBL/GenBank/DDBJ whole genome shotgun (WGS) entry which is preliminary data.</text>
</comment>
<feature type="domain" description="M23ase beta-sheet core" evidence="1">
    <location>
        <begin position="59"/>
        <end position="162"/>
    </location>
</feature>
<keyword evidence="3" id="KW-1185">Reference proteome</keyword>
<accession>A0ABR7F5Q9</accession>
<dbReference type="InterPro" id="IPR050570">
    <property type="entry name" value="Cell_wall_metabolism_enzyme"/>
</dbReference>
<dbReference type="EMBL" id="JACOOZ010000005">
    <property type="protein sequence ID" value="MBC5668070.1"/>
    <property type="molecule type" value="Genomic_DNA"/>
</dbReference>
<dbReference type="SUPFAM" id="SSF51261">
    <property type="entry name" value="Duplicated hybrid motif"/>
    <property type="match status" value="1"/>
</dbReference>
<gene>
    <name evidence="2" type="ORF">H8S00_08760</name>
</gene>
<name>A0ABR7F5Q9_9FIRM</name>